<dbReference type="Pfam" id="PF02080">
    <property type="entry name" value="TrkA_C"/>
    <property type="match status" value="2"/>
</dbReference>
<dbReference type="PANTHER" id="PTHR43652">
    <property type="entry name" value="BASIC AMINO ACID ANTIPORTER YFCC-RELATED"/>
    <property type="match status" value="1"/>
</dbReference>
<keyword evidence="6 7" id="KW-0472">Membrane</keyword>
<dbReference type="InterPro" id="IPR051679">
    <property type="entry name" value="DASS-Related_Transporters"/>
</dbReference>
<evidence type="ECO:0000256" key="4">
    <source>
        <dbReference type="ARBA" id="ARBA00022737"/>
    </source>
</evidence>
<comment type="caution">
    <text evidence="9">The sequence shown here is derived from an EMBL/GenBank/DDBJ whole genome shotgun (WGS) entry which is preliminary data.</text>
</comment>
<evidence type="ECO:0000259" key="8">
    <source>
        <dbReference type="PROSITE" id="PS51202"/>
    </source>
</evidence>
<dbReference type="Gene3D" id="3.30.70.1450">
    <property type="entry name" value="Regulator of K+ conductance, C-terminal domain"/>
    <property type="match status" value="2"/>
</dbReference>
<sequence>MGIDAIIVLIVIVVAIVLFATEWLSIDLVAILIMMALTMSGVISAEEGLAGFSNPATITVAFMFVLSYALLKTGSLQRIGPYLGPIFKRNFNLGILIMMVFIGIVSAFVNNTPIVAMFIPVMVSIGKISGISPSKLLIPLSYASIFGGMCTLIGTSTNVLVSGIAEKSGLEPFSMFLSAPIGITFLLVGSIYIYFFGKRLLPDRISESDPSERFAVRDYMTEIEILKDSEFVGQRIMDSILAKDLEIDVIEVRRNGNLFTLPAGDFEIKSGDILKIRCDVEKIKALKDRLKVSFNTSALRINENELQKGDTSILELIITSGSEFVGKNLREMDFRRRYRAVPLAILHSEKVVHENLHSVILNAGDIILTEIKMHRVQSLKREEMSQSSPFIVLSEEGIIDFNRKKFITVLSVIAGVVAIASFNILPIAISTILGAMVLVLSKTINMRELYASIEWKIIFLLAGALSLGVAMHNSGLADMIASVFVDQLGGWGPIAIVSCMYFITSMLTEIMSNNAAAALIAPIAITTADKLELSPYPFLIAVMIAASASFMTPIGYHTNTMVYTAGQYKFRDFFRIGLWLNILFWILATFLIPLFYGF</sequence>
<evidence type="ECO:0000313" key="9">
    <source>
        <dbReference type="EMBL" id="MFH6982528.1"/>
    </source>
</evidence>
<feature type="transmembrane region" description="Helical" evidence="7">
    <location>
        <begin position="49"/>
        <end position="71"/>
    </location>
</feature>
<feature type="transmembrane region" description="Helical" evidence="7">
    <location>
        <begin position="140"/>
        <end position="161"/>
    </location>
</feature>
<evidence type="ECO:0000256" key="1">
    <source>
        <dbReference type="ARBA" id="ARBA00004141"/>
    </source>
</evidence>
<protein>
    <submittedName>
        <fullName evidence="9">SLC13 family permease</fullName>
    </submittedName>
</protein>
<keyword evidence="10" id="KW-1185">Reference proteome</keyword>
<dbReference type="InterPro" id="IPR006037">
    <property type="entry name" value="RCK_C"/>
</dbReference>
<dbReference type="Proteomes" id="UP001610063">
    <property type="component" value="Unassembled WGS sequence"/>
</dbReference>
<dbReference type="Pfam" id="PF03600">
    <property type="entry name" value="CitMHS"/>
    <property type="match status" value="1"/>
</dbReference>
<dbReference type="SUPFAM" id="SSF116726">
    <property type="entry name" value="TrkA C-terminal domain-like"/>
    <property type="match status" value="2"/>
</dbReference>
<reference evidence="9 10" key="1">
    <citation type="journal article" date="2013" name="Int. J. Syst. Evol. Microbiol.">
        <title>Marinoscillum luteum sp. nov., isolated from marine sediment.</title>
        <authorList>
            <person name="Cha I.T."/>
            <person name="Park S.J."/>
            <person name="Kim S.J."/>
            <person name="Kim J.G."/>
            <person name="Jung M.Y."/>
            <person name="Shin K.S."/>
            <person name="Kwon K.K."/>
            <person name="Yang S.H."/>
            <person name="Seo Y.S."/>
            <person name="Rhee S.K."/>
        </authorList>
    </citation>
    <scope>NUCLEOTIDE SEQUENCE [LARGE SCALE GENOMIC DNA]</scope>
    <source>
        <strain evidence="9 10">KCTC 23939</strain>
    </source>
</reference>
<dbReference type="InterPro" id="IPR036721">
    <property type="entry name" value="RCK_C_sf"/>
</dbReference>
<feature type="transmembrane region" description="Helical" evidence="7">
    <location>
        <begin position="483"/>
        <end position="503"/>
    </location>
</feature>
<feature type="transmembrane region" description="Helical" evidence="7">
    <location>
        <begin position="576"/>
        <end position="596"/>
    </location>
</feature>
<feature type="transmembrane region" description="Helical" evidence="7">
    <location>
        <begin position="91"/>
        <end position="119"/>
    </location>
</feature>
<dbReference type="InterPro" id="IPR031312">
    <property type="entry name" value="Na/sul_symport_CS"/>
</dbReference>
<dbReference type="RefSeq" id="WP_395416223.1">
    <property type="nucleotide sequence ID" value="NZ_JBIPKE010000012.1"/>
</dbReference>
<feature type="transmembrane region" description="Helical" evidence="7">
    <location>
        <begin position="173"/>
        <end position="195"/>
    </location>
</feature>
<evidence type="ECO:0000313" key="10">
    <source>
        <dbReference type="Proteomes" id="UP001610063"/>
    </source>
</evidence>
<evidence type="ECO:0000256" key="5">
    <source>
        <dbReference type="ARBA" id="ARBA00022989"/>
    </source>
</evidence>
<comment type="subcellular location">
    <subcellularLocation>
        <location evidence="1">Membrane</location>
        <topology evidence="1">Multi-pass membrane protein</topology>
    </subcellularLocation>
</comment>
<evidence type="ECO:0000256" key="7">
    <source>
        <dbReference type="SAM" id="Phobius"/>
    </source>
</evidence>
<dbReference type="InterPro" id="IPR004680">
    <property type="entry name" value="Cit_transptr-like_dom"/>
</dbReference>
<feature type="transmembrane region" description="Helical" evidence="7">
    <location>
        <begin position="449"/>
        <end position="471"/>
    </location>
</feature>
<dbReference type="PANTHER" id="PTHR43652:SF2">
    <property type="entry name" value="BASIC AMINO ACID ANTIPORTER YFCC-RELATED"/>
    <property type="match status" value="1"/>
</dbReference>
<feature type="domain" description="RCK C-terminal" evidence="8">
    <location>
        <begin position="301"/>
        <end position="385"/>
    </location>
</feature>
<gene>
    <name evidence="9" type="ORF">ACHKAR_03715</name>
</gene>
<evidence type="ECO:0000256" key="6">
    <source>
        <dbReference type="ARBA" id="ARBA00023136"/>
    </source>
</evidence>
<feature type="transmembrane region" description="Helical" evidence="7">
    <location>
        <begin position="6"/>
        <end position="37"/>
    </location>
</feature>
<feature type="transmembrane region" description="Helical" evidence="7">
    <location>
        <begin position="406"/>
        <end position="429"/>
    </location>
</feature>
<dbReference type="EMBL" id="JBIPKE010000012">
    <property type="protein sequence ID" value="MFH6982528.1"/>
    <property type="molecule type" value="Genomic_DNA"/>
</dbReference>
<dbReference type="PROSITE" id="PS51202">
    <property type="entry name" value="RCK_C"/>
    <property type="match status" value="2"/>
</dbReference>
<feature type="domain" description="RCK C-terminal" evidence="8">
    <location>
        <begin position="209"/>
        <end position="292"/>
    </location>
</feature>
<proteinExistence type="predicted"/>
<keyword evidence="2" id="KW-0813">Transport</keyword>
<evidence type="ECO:0000256" key="2">
    <source>
        <dbReference type="ARBA" id="ARBA00022448"/>
    </source>
</evidence>
<evidence type="ECO:0000256" key="3">
    <source>
        <dbReference type="ARBA" id="ARBA00022692"/>
    </source>
</evidence>
<name>A0ABW7N4L7_9BACT</name>
<dbReference type="PROSITE" id="PS01271">
    <property type="entry name" value="NA_SULFATE"/>
    <property type="match status" value="1"/>
</dbReference>
<keyword evidence="5 7" id="KW-1133">Transmembrane helix</keyword>
<keyword evidence="3 7" id="KW-0812">Transmembrane</keyword>
<feature type="transmembrane region" description="Helical" evidence="7">
    <location>
        <begin position="536"/>
        <end position="556"/>
    </location>
</feature>
<keyword evidence="4" id="KW-0677">Repeat</keyword>
<organism evidence="9 10">
    <name type="scientific">Marinoscillum luteum</name>
    <dbReference type="NCBI Taxonomy" id="861051"/>
    <lineage>
        <taxon>Bacteria</taxon>
        <taxon>Pseudomonadati</taxon>
        <taxon>Bacteroidota</taxon>
        <taxon>Cytophagia</taxon>
        <taxon>Cytophagales</taxon>
        <taxon>Reichenbachiellaceae</taxon>
        <taxon>Marinoscillum</taxon>
    </lineage>
</organism>
<accession>A0ABW7N4L7</accession>